<organism evidence="2 3">
    <name type="scientific">Thalassococcus profundi</name>
    <dbReference type="NCBI Taxonomy" id="2282382"/>
    <lineage>
        <taxon>Bacteria</taxon>
        <taxon>Pseudomonadati</taxon>
        <taxon>Pseudomonadota</taxon>
        <taxon>Alphaproteobacteria</taxon>
        <taxon>Rhodobacterales</taxon>
        <taxon>Roseobacteraceae</taxon>
        <taxon>Thalassococcus</taxon>
    </lineage>
</organism>
<dbReference type="RefSeq" id="WP_114511389.1">
    <property type="nucleotide sequence ID" value="NZ_QPMK01000009.1"/>
</dbReference>
<dbReference type="InterPro" id="IPR050415">
    <property type="entry name" value="MRET"/>
</dbReference>
<dbReference type="InterPro" id="IPR039261">
    <property type="entry name" value="FNR_nucleotide-bd"/>
</dbReference>
<dbReference type="Gene3D" id="2.40.30.10">
    <property type="entry name" value="Translation factors"/>
    <property type="match status" value="1"/>
</dbReference>
<dbReference type="InterPro" id="IPR017938">
    <property type="entry name" value="Riboflavin_synthase-like_b-brl"/>
</dbReference>
<dbReference type="PANTHER" id="PTHR47354">
    <property type="entry name" value="NADH OXIDOREDUCTASE HCR"/>
    <property type="match status" value="1"/>
</dbReference>
<comment type="caution">
    <text evidence="2">The sequence shown here is derived from an EMBL/GenBank/DDBJ whole genome shotgun (WGS) entry which is preliminary data.</text>
</comment>
<proteinExistence type="predicted"/>
<dbReference type="SUPFAM" id="SSF63380">
    <property type="entry name" value="Riboflavin synthase domain-like"/>
    <property type="match status" value="1"/>
</dbReference>
<dbReference type="EMBL" id="QPMK01000009">
    <property type="protein sequence ID" value="RDD65824.1"/>
    <property type="molecule type" value="Genomic_DNA"/>
</dbReference>
<keyword evidence="3" id="KW-1185">Reference proteome</keyword>
<evidence type="ECO:0000313" key="3">
    <source>
        <dbReference type="Proteomes" id="UP000253977"/>
    </source>
</evidence>
<dbReference type="OrthoDB" id="9792185at2"/>
<accession>A0A369TMC6</accession>
<dbReference type="PANTHER" id="PTHR47354:SF5">
    <property type="entry name" value="PROTEIN RFBI"/>
    <property type="match status" value="1"/>
</dbReference>
<dbReference type="Gene3D" id="3.40.50.80">
    <property type="entry name" value="Nucleotide-binding domain of ferredoxin-NADP reductase (FNR) module"/>
    <property type="match status" value="1"/>
</dbReference>
<dbReference type="GO" id="GO:0016491">
    <property type="term" value="F:oxidoreductase activity"/>
    <property type="evidence" value="ECO:0007669"/>
    <property type="project" value="InterPro"/>
</dbReference>
<dbReference type="SUPFAM" id="SSF52343">
    <property type="entry name" value="Ferredoxin reductase-like, C-terminal NADP-linked domain"/>
    <property type="match status" value="1"/>
</dbReference>
<feature type="domain" description="FAD-binding FR-type" evidence="1">
    <location>
        <begin position="1"/>
        <end position="101"/>
    </location>
</feature>
<dbReference type="PRINTS" id="PR00410">
    <property type="entry name" value="PHEHYDRXLASE"/>
</dbReference>
<dbReference type="Proteomes" id="UP000253977">
    <property type="component" value="Unassembled WGS sequence"/>
</dbReference>
<evidence type="ECO:0000259" key="1">
    <source>
        <dbReference type="PROSITE" id="PS51384"/>
    </source>
</evidence>
<name>A0A369TMC6_9RHOB</name>
<dbReference type="AlphaFoldDB" id="A0A369TMC6"/>
<reference evidence="2 3" key="1">
    <citation type="submission" date="2018-07" db="EMBL/GenBank/DDBJ databases">
        <title>Thalassococcus profundi sp. nov., a marine bacterium isolated from deep seawater of Okinawa Trough.</title>
        <authorList>
            <person name="Yu M."/>
        </authorList>
    </citation>
    <scope>NUCLEOTIDE SEQUENCE [LARGE SCALE GENOMIC DNA]</scope>
    <source>
        <strain evidence="2 3">WRAS1</strain>
    </source>
</reference>
<dbReference type="InterPro" id="IPR008333">
    <property type="entry name" value="Cbr1-like_FAD-bd_dom"/>
</dbReference>
<gene>
    <name evidence="2" type="ORF">DU478_12975</name>
</gene>
<dbReference type="Pfam" id="PF00175">
    <property type="entry name" value="NAD_binding_1"/>
    <property type="match status" value="1"/>
</dbReference>
<dbReference type="InterPro" id="IPR017927">
    <property type="entry name" value="FAD-bd_FR_type"/>
</dbReference>
<evidence type="ECO:0000313" key="2">
    <source>
        <dbReference type="EMBL" id="RDD65824.1"/>
    </source>
</evidence>
<dbReference type="CDD" id="cd06196">
    <property type="entry name" value="FNR_like_1"/>
    <property type="match status" value="1"/>
</dbReference>
<dbReference type="Pfam" id="PF00970">
    <property type="entry name" value="FAD_binding_6"/>
    <property type="match status" value="1"/>
</dbReference>
<protein>
    <submittedName>
        <fullName evidence="2">Flavodoxin reductase</fullName>
    </submittedName>
</protein>
<sequence length="224" mass="24835">MTHTLTLQAIKPVTHDTYHLTFDKPEGFEFTPGQATEMRLDRDGWRDEGRPFTFASLPDEPTLDFVIKTYPDHAGVTEQIPSLEPGDTVTIKDVWGAIQYKGDGVFIAGGAGVTPFIAILRDKLARDGALDGNTLIYSNTAERDIILRETFEGMPGLTCHWTVTDQENSPLAHGQIDRPMLEQYVDPDATISYICGPDPMIDAVRDTLRDMGVAEDRIVTEDGH</sequence>
<dbReference type="InterPro" id="IPR001433">
    <property type="entry name" value="OxRdtase_FAD/NAD-bd"/>
</dbReference>
<dbReference type="PROSITE" id="PS51384">
    <property type="entry name" value="FAD_FR"/>
    <property type="match status" value="1"/>
</dbReference>